<evidence type="ECO:0000313" key="4">
    <source>
        <dbReference type="EMBL" id="MCQ1529050.1"/>
    </source>
</evidence>
<dbReference type="InterPro" id="IPR036856">
    <property type="entry name" value="Ald_Oxase/Xan_DH_a/b_sf"/>
</dbReference>
<dbReference type="Proteomes" id="UP001651880">
    <property type="component" value="Unassembled WGS sequence"/>
</dbReference>
<dbReference type="RefSeq" id="WP_255226567.1">
    <property type="nucleotide sequence ID" value="NZ_JAJEKE010000003.1"/>
</dbReference>
<organism evidence="4 5">
    <name type="scientific">Lutispora saccharofermentans</name>
    <dbReference type="NCBI Taxonomy" id="3024236"/>
    <lineage>
        <taxon>Bacteria</taxon>
        <taxon>Bacillati</taxon>
        <taxon>Bacillota</taxon>
        <taxon>Clostridia</taxon>
        <taxon>Lutisporales</taxon>
        <taxon>Lutisporaceae</taxon>
        <taxon>Lutispora</taxon>
    </lineage>
</organism>
<dbReference type="Pfam" id="PF20256">
    <property type="entry name" value="MoCoBD_2"/>
    <property type="match status" value="1"/>
</dbReference>
<evidence type="ECO:0000259" key="3">
    <source>
        <dbReference type="SMART" id="SM01008"/>
    </source>
</evidence>
<dbReference type="InterPro" id="IPR000674">
    <property type="entry name" value="Ald_Oxase/Xan_DH_a/b"/>
</dbReference>
<dbReference type="Pfam" id="PF01315">
    <property type="entry name" value="Ald_Xan_dh_C"/>
    <property type="match status" value="1"/>
</dbReference>
<accession>A0ABT1NCQ3</accession>
<dbReference type="SUPFAM" id="SSF56003">
    <property type="entry name" value="Molybdenum cofactor-binding domain"/>
    <property type="match status" value="1"/>
</dbReference>
<name>A0ABT1NCQ3_9FIRM</name>
<dbReference type="Pfam" id="PF02738">
    <property type="entry name" value="MoCoBD_1"/>
    <property type="match status" value="1"/>
</dbReference>
<proteinExistence type="predicted"/>
<keyword evidence="1" id="KW-0500">Molybdenum</keyword>
<gene>
    <name evidence="4" type="ORF">LJD61_05750</name>
</gene>
<protein>
    <submittedName>
        <fullName evidence="4">Molybdopterin-dependent oxidoreductase</fullName>
    </submittedName>
</protein>
<reference evidence="4 5" key="1">
    <citation type="submission" date="2021-10" db="EMBL/GenBank/DDBJ databases">
        <title>Lutispora strain m25 sp. nov., a thermophilic, non-spore-forming bacterium isolated from a lab-scale methanogenic bioreactor digesting anaerobic sludge.</title>
        <authorList>
            <person name="El Houari A."/>
            <person name="Mcdonald J."/>
        </authorList>
    </citation>
    <scope>NUCLEOTIDE SEQUENCE [LARGE SCALE GENOMIC DNA]</scope>
    <source>
        <strain evidence="5">m25</strain>
    </source>
</reference>
<dbReference type="Gene3D" id="3.90.1170.50">
    <property type="entry name" value="Aldehyde oxidase/xanthine dehydrogenase, a/b hammerhead"/>
    <property type="match status" value="1"/>
</dbReference>
<keyword evidence="2" id="KW-0560">Oxidoreductase</keyword>
<evidence type="ECO:0000256" key="1">
    <source>
        <dbReference type="ARBA" id="ARBA00022505"/>
    </source>
</evidence>
<keyword evidence="5" id="KW-1185">Reference proteome</keyword>
<evidence type="ECO:0000256" key="2">
    <source>
        <dbReference type="ARBA" id="ARBA00023002"/>
    </source>
</evidence>
<dbReference type="Gene3D" id="3.30.365.10">
    <property type="entry name" value="Aldehyde oxidase/xanthine dehydrogenase, molybdopterin binding domain"/>
    <property type="match status" value="4"/>
</dbReference>
<dbReference type="PANTHER" id="PTHR11908">
    <property type="entry name" value="XANTHINE DEHYDROGENASE"/>
    <property type="match status" value="1"/>
</dbReference>
<dbReference type="SUPFAM" id="SSF54665">
    <property type="entry name" value="CO dehydrogenase molybdoprotein N-domain-like"/>
    <property type="match status" value="1"/>
</dbReference>
<dbReference type="InterPro" id="IPR016208">
    <property type="entry name" value="Ald_Oxase/xanthine_DH-like"/>
</dbReference>
<sequence>MTFRSIGKNCTRNDGVEKTTGRAIFVADMKFPGMLHAKVLRSPYAHANIKGIDISEALKQPGVFAVLTGEDVPGPFGGAIADQYPIAKGKVRFAGEPVAVAVAVSERVAHEALKLVKVDYEPLPFAIYPKDAIAEGAPIIHEKLMEYRVAPYVNPVGKNIYQHFKIRKGEVEEAFKNADAVVEGETWFPYIHHVQLEPHCAVAQYNLDGSMTMYSTTQAPFVVQNCIRELHELPLSKIQVIAPYIGGGFGGKSDITIEALVSCLAKAVPGRFVRLLLTREEMFIGTNLGRGGYCKYKVAVSKEGKILGMTGESYLGSGGNAEYAVNVVTGMGLAGTGPYEVPNLKLDVYGVYTNVPPIGASRGYGHPEVHLAVERLLEKAAQKIGMDPVEFRLKNLLGEGKVNGIGQVMKHHNGNVVLCAQKVAEELYKNPKPDKGENILVGRGFTAYMKTPCMPSNVQSSVLIKLNSDGTVTLATGAIEMGQGTYTTLAQITAEALNIPFEKVNVTNKVDTLISPYEWQTVASHGTWGTGNAILLAAEDLKRKLKESAATVFGTKAENITLDEDKLIYNGKILKWSDLALGYKNPDGSALTTPVMGEGHFVAKGVQNPDPETGQGNAAADWTFGSVGVELGIDKTTGEVHLYRLLNTIDAGTIINPQMARDQVLGAMTMVLGSSLTEGLVFSEDKGKIRNNNLVDYKIMGIEDMPDEILIDFVQTPEESGPYGAKGLGEHGTVSVAPAILNAVYDATGKDFYELPVTAEKILKALEGGE</sequence>
<dbReference type="EMBL" id="JAJEKE010000003">
    <property type="protein sequence ID" value="MCQ1529050.1"/>
    <property type="molecule type" value="Genomic_DNA"/>
</dbReference>
<dbReference type="SMART" id="SM01008">
    <property type="entry name" value="Ald_Xan_dh_C"/>
    <property type="match status" value="1"/>
</dbReference>
<dbReference type="InterPro" id="IPR037165">
    <property type="entry name" value="AldOxase/xan_DH_Mopterin-bd_sf"/>
</dbReference>
<dbReference type="InterPro" id="IPR008274">
    <property type="entry name" value="AldOxase/xan_DH_MoCoBD1"/>
</dbReference>
<dbReference type="PANTHER" id="PTHR11908:SF132">
    <property type="entry name" value="ALDEHYDE OXIDASE 1-RELATED"/>
    <property type="match status" value="1"/>
</dbReference>
<feature type="domain" description="Aldehyde oxidase/xanthine dehydrogenase a/b hammerhead" evidence="3">
    <location>
        <begin position="20"/>
        <end position="124"/>
    </location>
</feature>
<dbReference type="InterPro" id="IPR046867">
    <property type="entry name" value="AldOxase/xan_DH_MoCoBD2"/>
</dbReference>
<comment type="caution">
    <text evidence="4">The sequence shown here is derived from an EMBL/GenBank/DDBJ whole genome shotgun (WGS) entry which is preliminary data.</text>
</comment>
<evidence type="ECO:0000313" key="5">
    <source>
        <dbReference type="Proteomes" id="UP001651880"/>
    </source>
</evidence>